<dbReference type="InterPro" id="IPR013167">
    <property type="entry name" value="COG4_M"/>
</dbReference>
<dbReference type="Pfam" id="PF20662">
    <property type="entry name" value="COG4_C"/>
    <property type="match status" value="1"/>
</dbReference>
<protein>
    <recommendedName>
        <fullName evidence="1">COG4 transport protein middle alpha-helical bundle domain-containing protein</fullName>
    </recommendedName>
</protein>
<name>A0AAV2Z164_9STRA</name>
<proteinExistence type="predicted"/>
<dbReference type="EMBL" id="DAKRPA010000053">
    <property type="protein sequence ID" value="DBA01093.1"/>
    <property type="molecule type" value="Genomic_DNA"/>
</dbReference>
<dbReference type="PANTHER" id="PTHR24016:SF0">
    <property type="entry name" value="CONSERVED OLIGOMERIC GOLGI COMPLEX SUBUNIT 4"/>
    <property type="match status" value="1"/>
</dbReference>
<dbReference type="InterPro" id="IPR048684">
    <property type="entry name" value="COG4_C"/>
</dbReference>
<reference evidence="2" key="1">
    <citation type="submission" date="2022-11" db="EMBL/GenBank/DDBJ databases">
        <authorList>
            <person name="Morgan W.R."/>
            <person name="Tartar A."/>
        </authorList>
    </citation>
    <scope>NUCLEOTIDE SEQUENCE</scope>
    <source>
        <strain evidence="2">ARSEF 373</strain>
    </source>
</reference>
<keyword evidence="3" id="KW-1185">Reference proteome</keyword>
<accession>A0AAV2Z164</accession>
<gene>
    <name evidence="2" type="ORF">N0F65_001721</name>
</gene>
<dbReference type="Proteomes" id="UP001146120">
    <property type="component" value="Unassembled WGS sequence"/>
</dbReference>
<dbReference type="InterPro" id="IPR048682">
    <property type="entry name" value="COG4"/>
</dbReference>
<dbReference type="Pfam" id="PF08318">
    <property type="entry name" value="COG4_m"/>
    <property type="match status" value="1"/>
</dbReference>
<dbReference type="PANTHER" id="PTHR24016">
    <property type="entry name" value="CONSERVED OLIGOMERIC GOLGI COMPLEX SUBUNIT 4"/>
    <property type="match status" value="1"/>
</dbReference>
<dbReference type="SMART" id="SM00762">
    <property type="entry name" value="Cog4"/>
    <property type="match status" value="1"/>
</dbReference>
<feature type="domain" description="COG4 transport protein middle alpha-helical bundle" evidence="1">
    <location>
        <begin position="108"/>
        <end position="369"/>
    </location>
</feature>
<sequence length="676" mass="75566">MADTSHAFEENVTAFYMAFAEDNLEQMCQSLSNMRLVVQDDHAARTDNCPAQVETAAVRQEMLEACELKALSAQSKAVEQLKRTCMVGDDIDKVLTQFYVCVELGAGAEAAPSLTGCLSRIFKTQARVVFDKVTACKATAPVNEHGYIERNFYVEAMSELLTGTTEIMNAVADTTTSPAMLKPVLTPIHETCTQVALEIVQLYAVDARMTAWERRAMAQARRDPNDPATEIEADESLQMVDLFLDELSFLIRLLMSYSSFLASLSDEIDTDRSKHSFQAKIQELNGVYLILERFYIFQSVHKATAIAEVQELEANVFVSSMVEDVSFVLNKAFMRASQCMNYHTALSIVMALVDALESMYLPAILDLPKRPFVIPLSTTSAPTASLGNGSDSDDEDGQKDAISFSEMLLQAVDDDLTRAIQDEAKMIMAINSSFMSGEFVEGLDAKIAEFSAAAFPQETSICDCLPKHISELTEAFRSIVNNEIQEVLSHGIRKRTEPLITQQIFEKFVYELTAADYDTYGLHGSPMNRMIQNDVMKNKVLRRYEQALCTTPFESLVESFVADLTTWVERALVNCRKPFNDLGALQLEREVSEMLQRVSTFVKDKSLRGAFTRLFHVVLILNLVHPSDVSDYYDAIKDELDLPVIEALLRMRVDFKPDDIDRAMQKLNSAIPATQG</sequence>
<evidence type="ECO:0000259" key="1">
    <source>
        <dbReference type="SMART" id="SM00762"/>
    </source>
</evidence>
<dbReference type="Gene3D" id="1.20.58.1970">
    <property type="match status" value="1"/>
</dbReference>
<reference evidence="2" key="2">
    <citation type="journal article" date="2023" name="Microbiol Resour">
        <title>Decontamination and Annotation of the Draft Genome Sequence of the Oomycete Lagenidium giganteum ARSEF 373.</title>
        <authorList>
            <person name="Morgan W.R."/>
            <person name="Tartar A."/>
        </authorList>
    </citation>
    <scope>NUCLEOTIDE SEQUENCE</scope>
    <source>
        <strain evidence="2">ARSEF 373</strain>
    </source>
</reference>
<dbReference type="AlphaFoldDB" id="A0AAV2Z164"/>
<comment type="caution">
    <text evidence="2">The sequence shown here is derived from an EMBL/GenBank/DDBJ whole genome shotgun (WGS) entry which is preliminary data.</text>
</comment>
<organism evidence="2 3">
    <name type="scientific">Lagenidium giganteum</name>
    <dbReference type="NCBI Taxonomy" id="4803"/>
    <lineage>
        <taxon>Eukaryota</taxon>
        <taxon>Sar</taxon>
        <taxon>Stramenopiles</taxon>
        <taxon>Oomycota</taxon>
        <taxon>Peronosporomycetes</taxon>
        <taxon>Pythiales</taxon>
        <taxon>Pythiaceae</taxon>
    </lineage>
</organism>
<evidence type="ECO:0000313" key="2">
    <source>
        <dbReference type="EMBL" id="DBA01093.1"/>
    </source>
</evidence>
<evidence type="ECO:0000313" key="3">
    <source>
        <dbReference type="Proteomes" id="UP001146120"/>
    </source>
</evidence>